<protein>
    <recommendedName>
        <fullName evidence="3">Type I phosphodiesterase/nucleotide pyrophosphatase</fullName>
    </recommendedName>
</protein>
<dbReference type="PANTHER" id="PTHR10151">
    <property type="entry name" value="ECTONUCLEOTIDE PYROPHOSPHATASE/PHOSPHODIESTERASE"/>
    <property type="match status" value="1"/>
</dbReference>
<comment type="caution">
    <text evidence="1">The sequence shown here is derived from an EMBL/GenBank/DDBJ whole genome shotgun (WGS) entry which is preliminary data.</text>
</comment>
<dbReference type="Proteomes" id="UP001501074">
    <property type="component" value="Unassembled WGS sequence"/>
</dbReference>
<keyword evidence="2" id="KW-1185">Reference proteome</keyword>
<reference evidence="2" key="1">
    <citation type="journal article" date="2019" name="Int. J. Syst. Evol. Microbiol.">
        <title>The Global Catalogue of Microorganisms (GCM) 10K type strain sequencing project: providing services to taxonomists for standard genome sequencing and annotation.</title>
        <authorList>
            <consortium name="The Broad Institute Genomics Platform"/>
            <consortium name="The Broad Institute Genome Sequencing Center for Infectious Disease"/>
            <person name="Wu L."/>
            <person name="Ma J."/>
        </authorList>
    </citation>
    <scope>NUCLEOTIDE SEQUENCE [LARGE SCALE GENOMIC DNA]</scope>
    <source>
        <strain evidence="2">JCM 16902</strain>
    </source>
</reference>
<dbReference type="RefSeq" id="WP_231482435.1">
    <property type="nucleotide sequence ID" value="NZ_BAAAZO010000006.1"/>
</dbReference>
<dbReference type="Pfam" id="PF01663">
    <property type="entry name" value="Phosphodiest"/>
    <property type="match status" value="1"/>
</dbReference>
<accession>A0ABP6ZUV4</accession>
<evidence type="ECO:0008006" key="3">
    <source>
        <dbReference type="Google" id="ProtNLM"/>
    </source>
</evidence>
<evidence type="ECO:0000313" key="1">
    <source>
        <dbReference type="EMBL" id="GAA3617535.1"/>
    </source>
</evidence>
<dbReference type="EMBL" id="BAAAZO010000006">
    <property type="protein sequence ID" value="GAA3617535.1"/>
    <property type="molecule type" value="Genomic_DNA"/>
</dbReference>
<proteinExistence type="predicted"/>
<dbReference type="PANTHER" id="PTHR10151:SF120">
    <property type="entry name" value="BIS(5'-ADENOSYL)-TRIPHOSPHATASE"/>
    <property type="match status" value="1"/>
</dbReference>
<dbReference type="Gene3D" id="3.40.720.10">
    <property type="entry name" value="Alkaline Phosphatase, subunit A"/>
    <property type="match status" value="2"/>
</dbReference>
<organism evidence="1 2">
    <name type="scientific">Kineosporia mesophila</name>
    <dbReference type="NCBI Taxonomy" id="566012"/>
    <lineage>
        <taxon>Bacteria</taxon>
        <taxon>Bacillati</taxon>
        <taxon>Actinomycetota</taxon>
        <taxon>Actinomycetes</taxon>
        <taxon>Kineosporiales</taxon>
        <taxon>Kineosporiaceae</taxon>
        <taxon>Kineosporia</taxon>
    </lineage>
</organism>
<dbReference type="InterPro" id="IPR017850">
    <property type="entry name" value="Alkaline_phosphatase_core_sf"/>
</dbReference>
<sequence>MSAREIAEALTRPHLAHIVDLVAYPEPAGTVVVHGQRGVVRLFTGERHEVIAGSDPLAVTDPLAFLPYDRERANPSPPNASNAYPEPARRLLSFFADADRSPDLVVIHTPSHFFPDEGGHAGEHGSLDVIQSRAPFLLSGAGIPPAGRVPGYARMIDVAPTLLRLAGVDDPGALEGFEGQAVEMMDEVPSRRVVGLLWDGAPSSELLALAAEGELPAVAELLADGSALTGGAVAEFPSVTLCNHTTALTGVGPGRHGVLGNVFYDRARGERINANDESTWHRSAEWLRPGVRTVFERLARARPGSRSVCVNEAVDRGATTSTMQVVRALGDTPGSSVTDFLPPATGSPHLDDRYFAWATRVDEAGLAQVLREWADPATAPYLTWWSTVVTDAGHHAGGPRSPIARNSLRDADRRLGIFLAHLDAIGLRQQVTFLLTADHGFEAADPGVTGSWRPALADVCGRLGVTYRDEGPGFVYLNVE</sequence>
<gene>
    <name evidence="1" type="ORF">GCM10022223_37700</name>
</gene>
<dbReference type="SUPFAM" id="SSF53649">
    <property type="entry name" value="Alkaline phosphatase-like"/>
    <property type="match status" value="2"/>
</dbReference>
<evidence type="ECO:0000313" key="2">
    <source>
        <dbReference type="Proteomes" id="UP001501074"/>
    </source>
</evidence>
<dbReference type="InterPro" id="IPR002591">
    <property type="entry name" value="Phosphodiest/P_Trfase"/>
</dbReference>
<name>A0ABP6ZUV4_9ACTN</name>